<gene>
    <name evidence="2" type="ORF">g.45822</name>
</gene>
<dbReference type="EMBL" id="GEDC01022732">
    <property type="protein sequence ID" value="JAS14566.1"/>
    <property type="molecule type" value="Transcribed_RNA"/>
</dbReference>
<dbReference type="AlphaFoldDB" id="A0A1B6CM92"/>
<reference evidence="2" key="1">
    <citation type="submission" date="2015-12" db="EMBL/GenBank/DDBJ databases">
        <title>De novo transcriptome assembly of four potential Pierce s Disease insect vectors from Arizona vineyards.</title>
        <authorList>
            <person name="Tassone E.E."/>
        </authorList>
    </citation>
    <scope>NUCLEOTIDE SEQUENCE</scope>
</reference>
<name>A0A1B6CM92_9HEMI</name>
<organism evidence="2">
    <name type="scientific">Clastoptera arizonana</name>
    <name type="common">Arizona spittle bug</name>
    <dbReference type="NCBI Taxonomy" id="38151"/>
    <lineage>
        <taxon>Eukaryota</taxon>
        <taxon>Metazoa</taxon>
        <taxon>Ecdysozoa</taxon>
        <taxon>Arthropoda</taxon>
        <taxon>Hexapoda</taxon>
        <taxon>Insecta</taxon>
        <taxon>Pterygota</taxon>
        <taxon>Neoptera</taxon>
        <taxon>Paraneoptera</taxon>
        <taxon>Hemiptera</taxon>
        <taxon>Auchenorrhyncha</taxon>
        <taxon>Cercopoidea</taxon>
        <taxon>Clastopteridae</taxon>
        <taxon>Clastoptera</taxon>
    </lineage>
</organism>
<proteinExistence type="predicted"/>
<evidence type="ECO:0000313" key="2">
    <source>
        <dbReference type="EMBL" id="JAS14566.1"/>
    </source>
</evidence>
<feature type="region of interest" description="Disordered" evidence="1">
    <location>
        <begin position="123"/>
        <end position="146"/>
    </location>
</feature>
<evidence type="ECO:0000256" key="1">
    <source>
        <dbReference type="SAM" id="MobiDB-lite"/>
    </source>
</evidence>
<feature type="compositionally biased region" description="Polar residues" evidence="1">
    <location>
        <begin position="123"/>
        <end position="142"/>
    </location>
</feature>
<feature type="non-terminal residue" evidence="2">
    <location>
        <position position="1"/>
    </location>
</feature>
<accession>A0A1B6CM92</accession>
<sequence>DISRLVEYRGYFYCYDRYTMFPIVYALLFGMTFPTYQNTSFNGSDINIGGNSLINFLPNWNEFKYIAKDNIASFISPMLDILPHELRESNPTTPMTTTTPNPIFRRFKMHEYVFRSAMKHRQYSSSKNGPTISTISKPTLENIQGHPKTPDLLDIKNAVPNQFNGTETKQQISATLIFPVQPTIPTRVTTNPPLSLSNTGEPTTNNVVSMENEPSQTSMDTIAPAGKPEEPINTASPLKLIPQRSVVYEDFFTLAVKHVSYNNDMTKIADPKLEPLLKTQEDTDPLDSLDLKNVVQNRFSESKQPITLTSPMTTTAKPNPALRRSYIHKHTGPMLIINLIPVKHNTKPKQFTTGIITPAVKPTKSLSTLATHKQNLYSPKSVEDKLILAMMEAGPNNVYKIEPDIITTPKPILELPTTQDDTAALGPKTATKAKHILELPKTATEADHALGLPTIREGKIIDALKHPKTREDNVSPSYITKVKFWNKEVVVAWSKNPSEIAGKDVKEETGAKGVDKIKVVFRSIIMFLKNDQKTMDATMQNVVLPLLSKDADPKLDYEL</sequence>
<protein>
    <submittedName>
        <fullName evidence="2">Uncharacterized protein</fullName>
    </submittedName>
</protein>